<keyword evidence="4" id="KW-0804">Transcription</keyword>
<evidence type="ECO:0000256" key="5">
    <source>
        <dbReference type="ARBA" id="ARBA00023242"/>
    </source>
</evidence>
<dbReference type="Proteomes" id="UP000664859">
    <property type="component" value="Unassembled WGS sequence"/>
</dbReference>
<proteinExistence type="inferred from homology"/>
<protein>
    <submittedName>
        <fullName evidence="9">HSF-type DNA-binding-domain-containing protein</fullName>
    </submittedName>
</protein>
<dbReference type="SUPFAM" id="SSF46785">
    <property type="entry name" value="Winged helix' DNA-binding domain"/>
    <property type="match status" value="1"/>
</dbReference>
<dbReference type="Gene3D" id="1.10.10.10">
    <property type="entry name" value="Winged helix-like DNA-binding domain superfamily/Winged helix DNA-binding domain"/>
    <property type="match status" value="1"/>
</dbReference>
<dbReference type="GO" id="GO:0003700">
    <property type="term" value="F:DNA-binding transcription factor activity"/>
    <property type="evidence" value="ECO:0007669"/>
    <property type="project" value="InterPro"/>
</dbReference>
<reference evidence="9" key="1">
    <citation type="submission" date="2021-02" db="EMBL/GenBank/DDBJ databases">
        <title>First Annotated Genome of the Yellow-green Alga Tribonema minus.</title>
        <authorList>
            <person name="Mahan K.M."/>
        </authorList>
    </citation>
    <scope>NUCLEOTIDE SEQUENCE</scope>
    <source>
        <strain evidence="9">UTEX B ZZ1240</strain>
    </source>
</reference>
<evidence type="ECO:0000256" key="6">
    <source>
        <dbReference type="RuleBase" id="RU004020"/>
    </source>
</evidence>
<evidence type="ECO:0000256" key="4">
    <source>
        <dbReference type="ARBA" id="ARBA00023163"/>
    </source>
</evidence>
<dbReference type="AlphaFoldDB" id="A0A835YK43"/>
<dbReference type="EMBL" id="JAFCMP010000551">
    <property type="protein sequence ID" value="KAG5175312.1"/>
    <property type="molecule type" value="Genomic_DNA"/>
</dbReference>
<dbReference type="SMART" id="SM00415">
    <property type="entry name" value="HSF"/>
    <property type="match status" value="1"/>
</dbReference>
<evidence type="ECO:0000313" key="9">
    <source>
        <dbReference type="EMBL" id="KAG5175312.1"/>
    </source>
</evidence>
<name>A0A835YK43_9STRA</name>
<dbReference type="InterPro" id="IPR036388">
    <property type="entry name" value="WH-like_DNA-bd_sf"/>
</dbReference>
<gene>
    <name evidence="9" type="ORF">JKP88DRAFT_190471</name>
</gene>
<feature type="non-terminal residue" evidence="9">
    <location>
        <position position="1"/>
    </location>
</feature>
<feature type="region of interest" description="Disordered" evidence="7">
    <location>
        <begin position="1"/>
        <end position="24"/>
    </location>
</feature>
<evidence type="ECO:0000259" key="8">
    <source>
        <dbReference type="SMART" id="SM00415"/>
    </source>
</evidence>
<dbReference type="InterPro" id="IPR000232">
    <property type="entry name" value="HSF_DNA-bd"/>
</dbReference>
<keyword evidence="3 9" id="KW-0238">DNA-binding</keyword>
<comment type="subcellular location">
    <subcellularLocation>
        <location evidence="1">Nucleus</location>
    </subcellularLocation>
</comment>
<comment type="caution">
    <text evidence="9">The sequence shown here is derived from an EMBL/GenBank/DDBJ whole genome shotgun (WGS) entry which is preliminary data.</text>
</comment>
<accession>A0A835YK43</accession>
<dbReference type="OrthoDB" id="60033at2759"/>
<keyword evidence="10" id="KW-1185">Reference proteome</keyword>
<evidence type="ECO:0000256" key="7">
    <source>
        <dbReference type="SAM" id="MobiDB-lite"/>
    </source>
</evidence>
<dbReference type="FunFam" id="1.10.10.10:FF:000027">
    <property type="entry name" value="Heat shock transcription factor 1"/>
    <property type="match status" value="1"/>
</dbReference>
<keyword evidence="5" id="KW-0539">Nucleus</keyword>
<sequence>MPTASGEYTMRAQPRRRKESASRGDEPVFLRKTYDMINSCDQTLAGWSAKGDTFVIKDPDRFAAEVIPTFFKHSKFSSFVRQLNFYGFRKVKALDGRDAAAAAGWWEFKHDLFTRATPHLIAEIKRATHYVAPPEAEVDALRTEVTTLTERMLAMDARIAALSALVDELRAQPSAAAAAAVAAAPAAAVPSKRRRVDGDASATAAAEEMAAAFGGGGGAMDAMLPPLPQTP</sequence>
<evidence type="ECO:0000256" key="3">
    <source>
        <dbReference type="ARBA" id="ARBA00023125"/>
    </source>
</evidence>
<evidence type="ECO:0000313" key="10">
    <source>
        <dbReference type="Proteomes" id="UP000664859"/>
    </source>
</evidence>
<dbReference type="GO" id="GO:0043565">
    <property type="term" value="F:sequence-specific DNA binding"/>
    <property type="evidence" value="ECO:0007669"/>
    <property type="project" value="InterPro"/>
</dbReference>
<feature type="domain" description="HSF-type DNA-binding" evidence="8">
    <location>
        <begin position="25"/>
        <end position="127"/>
    </location>
</feature>
<comment type="similarity">
    <text evidence="6">Belongs to the HSF family.</text>
</comment>
<evidence type="ECO:0000256" key="1">
    <source>
        <dbReference type="ARBA" id="ARBA00004123"/>
    </source>
</evidence>
<dbReference type="PANTHER" id="PTHR10015:SF206">
    <property type="entry name" value="HSF-TYPE DNA-BINDING DOMAIN-CONTAINING PROTEIN"/>
    <property type="match status" value="1"/>
</dbReference>
<organism evidence="9 10">
    <name type="scientific">Tribonema minus</name>
    <dbReference type="NCBI Taxonomy" id="303371"/>
    <lineage>
        <taxon>Eukaryota</taxon>
        <taxon>Sar</taxon>
        <taxon>Stramenopiles</taxon>
        <taxon>Ochrophyta</taxon>
        <taxon>PX clade</taxon>
        <taxon>Xanthophyceae</taxon>
        <taxon>Tribonematales</taxon>
        <taxon>Tribonemataceae</taxon>
        <taxon>Tribonema</taxon>
    </lineage>
</organism>
<dbReference type="Pfam" id="PF00447">
    <property type="entry name" value="HSF_DNA-bind"/>
    <property type="match status" value="1"/>
</dbReference>
<dbReference type="PANTHER" id="PTHR10015">
    <property type="entry name" value="HEAT SHOCK TRANSCRIPTION FACTOR"/>
    <property type="match status" value="1"/>
</dbReference>
<evidence type="ECO:0000256" key="2">
    <source>
        <dbReference type="ARBA" id="ARBA00023015"/>
    </source>
</evidence>
<dbReference type="GO" id="GO:0005634">
    <property type="term" value="C:nucleus"/>
    <property type="evidence" value="ECO:0007669"/>
    <property type="project" value="UniProtKB-SubCell"/>
</dbReference>
<keyword evidence="2" id="KW-0805">Transcription regulation</keyword>
<dbReference type="InterPro" id="IPR036390">
    <property type="entry name" value="WH_DNA-bd_sf"/>
</dbReference>
<dbReference type="PRINTS" id="PR00056">
    <property type="entry name" value="HSFDOMAIN"/>
</dbReference>